<evidence type="ECO:0000313" key="1">
    <source>
        <dbReference type="EMBL" id="QJA92562.1"/>
    </source>
</evidence>
<proteinExistence type="predicted"/>
<dbReference type="SUPFAM" id="SSF52540">
    <property type="entry name" value="P-loop containing nucleoside triphosphate hydrolases"/>
    <property type="match status" value="1"/>
</dbReference>
<keyword evidence="1" id="KW-0808">Transferase</keyword>
<organism evidence="1">
    <name type="scientific">viral metagenome</name>
    <dbReference type="NCBI Taxonomy" id="1070528"/>
    <lineage>
        <taxon>unclassified sequences</taxon>
        <taxon>metagenomes</taxon>
        <taxon>organismal metagenomes</taxon>
    </lineage>
</organism>
<dbReference type="Gene3D" id="3.40.50.300">
    <property type="entry name" value="P-loop containing nucleotide triphosphate hydrolases"/>
    <property type="match status" value="1"/>
</dbReference>
<name>A0A6M3LG11_9ZZZZ</name>
<accession>A0A6M3LG11</accession>
<protein>
    <submittedName>
        <fullName evidence="1">Putative sulfotransferase domain contining protein</fullName>
    </submittedName>
</protein>
<reference evidence="1" key="1">
    <citation type="submission" date="2020-03" db="EMBL/GenBank/DDBJ databases">
        <title>The deep terrestrial virosphere.</title>
        <authorList>
            <person name="Holmfeldt K."/>
            <person name="Nilsson E."/>
            <person name="Simone D."/>
            <person name="Lopez-Fernandez M."/>
            <person name="Wu X."/>
            <person name="de Brujin I."/>
            <person name="Lundin D."/>
            <person name="Andersson A."/>
            <person name="Bertilsson S."/>
            <person name="Dopson M."/>
        </authorList>
    </citation>
    <scope>NUCLEOTIDE SEQUENCE</scope>
    <source>
        <strain evidence="1">MM415B04582</strain>
    </source>
</reference>
<dbReference type="EMBL" id="MT143077">
    <property type="protein sequence ID" value="QJA92562.1"/>
    <property type="molecule type" value="Genomic_DNA"/>
</dbReference>
<dbReference type="AlphaFoldDB" id="A0A6M3LG11"/>
<dbReference type="GO" id="GO:0016740">
    <property type="term" value="F:transferase activity"/>
    <property type="evidence" value="ECO:0007669"/>
    <property type="project" value="UniProtKB-KW"/>
</dbReference>
<dbReference type="InterPro" id="IPR027417">
    <property type="entry name" value="P-loop_NTPase"/>
</dbReference>
<sequence>MVERLVFAILCHWRSGSSVLTKLLHACGMHLGNEATGWDDAWMVGPCEHNVFNSAGNGLYNFNDDSGLPAVIKTLLAYRTEAQRNDWDAYGVKFTHALQDKCFARMHPLFVKFWPDAHYVVSVRHPAGIVASLKGTEITTDKIVESWMSAVPATKDLAKAGATIVVYPDMLTVPKARKVVSKLGLTWTAAASKLMEDSAGKIKGSVLSSLTMAMFDRNYPEAGKAFKELVKLS</sequence>
<gene>
    <name evidence="1" type="ORF">MM415B04582_0004</name>
</gene>